<dbReference type="Proteomes" id="UP000499080">
    <property type="component" value="Unassembled WGS sequence"/>
</dbReference>
<dbReference type="AlphaFoldDB" id="A0A4Y2JIG2"/>
<organism evidence="1 2">
    <name type="scientific">Araneus ventricosus</name>
    <name type="common">Orbweaver spider</name>
    <name type="synonym">Epeira ventricosa</name>
    <dbReference type="NCBI Taxonomy" id="182803"/>
    <lineage>
        <taxon>Eukaryota</taxon>
        <taxon>Metazoa</taxon>
        <taxon>Ecdysozoa</taxon>
        <taxon>Arthropoda</taxon>
        <taxon>Chelicerata</taxon>
        <taxon>Arachnida</taxon>
        <taxon>Araneae</taxon>
        <taxon>Araneomorphae</taxon>
        <taxon>Entelegynae</taxon>
        <taxon>Araneoidea</taxon>
        <taxon>Araneidae</taxon>
        <taxon>Araneus</taxon>
    </lineage>
</organism>
<sequence length="179" mass="20587">MISLDDVWLPIACHWLSPYHYRLGIVVDFKSRLIRNEYVAPLLWCSTAMFTGPIQQLFDVRWRQRHTNNRSRASNPPSCSVSDKVWRDMGLPVATESCAASCCSVSVLWRLAQCNRFSLKSFTSSRGDHRAAELKAGLNDLSFLYDLKNRPKSEVIDFCMKMDLIAKEYVCPVCDKKWS</sequence>
<comment type="caution">
    <text evidence="1">The sequence shown here is derived from an EMBL/GenBank/DDBJ whole genome shotgun (WGS) entry which is preliminary data.</text>
</comment>
<keyword evidence="2" id="KW-1185">Reference proteome</keyword>
<name>A0A4Y2JIG2_ARAVE</name>
<evidence type="ECO:0000313" key="1">
    <source>
        <dbReference type="EMBL" id="GBM90121.1"/>
    </source>
</evidence>
<protein>
    <submittedName>
        <fullName evidence="1">Uncharacterized protein</fullName>
    </submittedName>
</protein>
<proteinExistence type="predicted"/>
<reference evidence="1 2" key="1">
    <citation type="journal article" date="2019" name="Sci. Rep.">
        <title>Orb-weaving spider Araneus ventricosus genome elucidates the spidroin gene catalogue.</title>
        <authorList>
            <person name="Kono N."/>
            <person name="Nakamura H."/>
            <person name="Ohtoshi R."/>
            <person name="Moran D.A.P."/>
            <person name="Shinohara A."/>
            <person name="Yoshida Y."/>
            <person name="Fujiwara M."/>
            <person name="Mori M."/>
            <person name="Tomita M."/>
            <person name="Arakawa K."/>
        </authorList>
    </citation>
    <scope>NUCLEOTIDE SEQUENCE [LARGE SCALE GENOMIC DNA]</scope>
</reference>
<evidence type="ECO:0000313" key="2">
    <source>
        <dbReference type="Proteomes" id="UP000499080"/>
    </source>
</evidence>
<gene>
    <name evidence="1" type="ORF">AVEN_185857_1</name>
</gene>
<accession>A0A4Y2JIG2</accession>
<dbReference type="EMBL" id="BGPR01003597">
    <property type="protein sequence ID" value="GBM90121.1"/>
    <property type="molecule type" value="Genomic_DNA"/>
</dbReference>